<feature type="short sequence motif" description="Nudix box" evidence="6">
    <location>
        <begin position="260"/>
        <end position="282"/>
    </location>
</feature>
<dbReference type="GO" id="GO:0016740">
    <property type="term" value="F:transferase activity"/>
    <property type="evidence" value="ECO:0007669"/>
    <property type="project" value="UniProtKB-KW"/>
</dbReference>
<evidence type="ECO:0000256" key="5">
    <source>
        <dbReference type="PIRSR" id="PIRSR604385-2"/>
    </source>
</evidence>
<evidence type="ECO:0000313" key="8">
    <source>
        <dbReference type="EMBL" id="EBA07361.1"/>
    </source>
</evidence>
<feature type="domain" description="Nudix hydrolase" evidence="7">
    <location>
        <begin position="217"/>
        <end position="358"/>
    </location>
</feature>
<dbReference type="eggNOG" id="COG0494">
    <property type="taxonomic scope" value="Bacteria"/>
</dbReference>
<organism evidence="8 9">
    <name type="scientific">Sagittula stellata (strain ATCC 700073 / DSM 11524 / E-37)</name>
    <dbReference type="NCBI Taxonomy" id="388399"/>
    <lineage>
        <taxon>Bacteria</taxon>
        <taxon>Pseudomonadati</taxon>
        <taxon>Pseudomonadota</taxon>
        <taxon>Alphaproteobacteria</taxon>
        <taxon>Rhodobacterales</taxon>
        <taxon>Roseobacteraceae</taxon>
        <taxon>Sagittula</taxon>
    </lineage>
</organism>
<keyword evidence="3" id="KW-0378">Hydrolase</keyword>
<dbReference type="GO" id="GO:0016818">
    <property type="term" value="F:hydrolase activity, acting on acid anhydrides, in phosphorus-containing anhydrides"/>
    <property type="evidence" value="ECO:0007669"/>
    <property type="project" value="InterPro"/>
</dbReference>
<dbReference type="Proteomes" id="UP000005713">
    <property type="component" value="Unassembled WGS sequence"/>
</dbReference>
<dbReference type="Pfam" id="PF06094">
    <property type="entry name" value="GGACT"/>
    <property type="match status" value="1"/>
</dbReference>
<gene>
    <name evidence="8" type="ORF">SSE37_06979</name>
</gene>
<keyword evidence="5" id="KW-0479">Metal-binding</keyword>
<feature type="binding site" evidence="5">
    <location>
        <position position="275"/>
    </location>
    <ligand>
        <name>Mg(2+)</name>
        <dbReference type="ChEBI" id="CHEBI:18420"/>
        <label>1</label>
    </ligand>
</feature>
<dbReference type="RefSeq" id="WP_005861024.1">
    <property type="nucleotide sequence ID" value="NZ_AAYA01000010.1"/>
</dbReference>
<dbReference type="InterPro" id="IPR036568">
    <property type="entry name" value="GGCT-like_sf"/>
</dbReference>
<dbReference type="Pfam" id="PF00293">
    <property type="entry name" value="NUDIX"/>
    <property type="match status" value="1"/>
</dbReference>
<dbReference type="PANTHER" id="PTHR31544">
    <property type="entry name" value="AIG2-LIKE PROTEIN D"/>
    <property type="match status" value="1"/>
</dbReference>
<dbReference type="SUPFAM" id="SSF110857">
    <property type="entry name" value="Gamma-glutamyl cyclotransferase-like"/>
    <property type="match status" value="1"/>
</dbReference>
<evidence type="ECO:0000256" key="6">
    <source>
        <dbReference type="PIRSR" id="PIRSR604385-3"/>
    </source>
</evidence>
<evidence type="ECO:0000259" key="7">
    <source>
        <dbReference type="PROSITE" id="PS51462"/>
    </source>
</evidence>
<dbReference type="InterPro" id="IPR045038">
    <property type="entry name" value="AIG2-like"/>
</dbReference>
<comment type="cofactor">
    <cofactor evidence="1 5">
        <name>Mg(2+)</name>
        <dbReference type="ChEBI" id="CHEBI:18420"/>
    </cofactor>
</comment>
<dbReference type="InterPro" id="IPR020084">
    <property type="entry name" value="NUDIX_hydrolase_CS"/>
</dbReference>
<dbReference type="InterPro" id="IPR013024">
    <property type="entry name" value="GGCT-like"/>
</dbReference>
<keyword evidence="5" id="KW-0460">Magnesium</keyword>
<dbReference type="AlphaFoldDB" id="A3K6L1"/>
<keyword evidence="9" id="KW-1185">Reference proteome</keyword>
<evidence type="ECO:0000256" key="2">
    <source>
        <dbReference type="ARBA" id="ARBA00022679"/>
    </source>
</evidence>
<feature type="binding site" evidence="5">
    <location>
        <position position="279"/>
    </location>
    <ligand>
        <name>Mg(2+)</name>
        <dbReference type="ChEBI" id="CHEBI:18420"/>
        <label>1</label>
    </ligand>
</feature>
<dbReference type="Gene3D" id="3.10.490.10">
    <property type="entry name" value="Gamma-glutamyl cyclotransferase-like"/>
    <property type="match status" value="1"/>
</dbReference>
<dbReference type="PANTHER" id="PTHR31544:SF2">
    <property type="entry name" value="AIG2-LIKE PROTEIN D"/>
    <property type="match status" value="1"/>
</dbReference>
<dbReference type="SUPFAM" id="SSF55811">
    <property type="entry name" value="Nudix"/>
    <property type="match status" value="1"/>
</dbReference>
<feature type="binding site" evidence="5">
    <location>
        <position position="259"/>
    </location>
    <ligand>
        <name>Mg(2+)</name>
        <dbReference type="ChEBI" id="CHEBI:18420"/>
        <label>1</label>
    </ligand>
</feature>
<dbReference type="PROSITE" id="PS51462">
    <property type="entry name" value="NUDIX"/>
    <property type="match status" value="1"/>
</dbReference>
<dbReference type="EMBL" id="AAYA01000010">
    <property type="protein sequence ID" value="EBA07361.1"/>
    <property type="molecule type" value="Genomic_DNA"/>
</dbReference>
<dbReference type="InterPro" id="IPR015797">
    <property type="entry name" value="NUDIX_hydrolase-like_dom_sf"/>
</dbReference>
<keyword evidence="2" id="KW-0808">Transferase</keyword>
<dbReference type="GO" id="GO:0046872">
    <property type="term" value="F:metal ion binding"/>
    <property type="evidence" value="ECO:0007669"/>
    <property type="project" value="UniProtKB-KW"/>
</dbReference>
<evidence type="ECO:0000256" key="1">
    <source>
        <dbReference type="ARBA" id="ARBA00001946"/>
    </source>
</evidence>
<dbReference type="InterPro" id="IPR000086">
    <property type="entry name" value="NUDIX_hydrolase_dom"/>
</dbReference>
<dbReference type="Gene3D" id="3.90.79.10">
    <property type="entry name" value="Nucleoside Triphosphate Pyrophosphohydrolase"/>
    <property type="match status" value="1"/>
</dbReference>
<dbReference type="OrthoDB" id="5292471at2"/>
<dbReference type="CDD" id="cd06661">
    <property type="entry name" value="GGCT_like"/>
    <property type="match status" value="1"/>
</dbReference>
<dbReference type="InterPro" id="IPR004385">
    <property type="entry name" value="NDP_pyrophosphatase"/>
</dbReference>
<sequence>MTDLFFYGTLRDPALLDIVLGRAADTTPAHLPEHAVVEAEGQSFPLLIAKENARAEGVLVRDLSERDIARLDFYEGAFDYALMSLTVDTADGAADALVYMPPVGRWPEGNAWSLDAWQARWGEVSRRAASEAMGRFDTQSGESVRALLPFFRNRAWSRMIAAEGAPQTLRTSRTIADVELKAEDGGYDGFFRLKPFRLRYPTFDGGMSEELRRECFVAYDVSLVLPYDPATDCILLVEQLRFGPIHRGDPVPWVLEVVAGMVDAGETPEEAALRETREEARLDLDRLIRVSGGYASPGYSTEFYHNFIGLCDLSESSARFSGGLDEEHEDIRNHVLKFDDAIRLIETGEINAVPLQMLLYALMARRPELRADA</sequence>
<evidence type="ECO:0000256" key="3">
    <source>
        <dbReference type="ARBA" id="ARBA00022801"/>
    </source>
</evidence>
<dbReference type="CDD" id="cd24155">
    <property type="entry name" value="NUDIX_ADPRase"/>
    <property type="match status" value="1"/>
</dbReference>
<protein>
    <recommendedName>
        <fullName evidence="4">Putative gamma-glutamylcyclotransferase</fullName>
    </recommendedName>
</protein>
<feature type="binding site" evidence="5">
    <location>
        <position position="329"/>
    </location>
    <ligand>
        <name>Mg(2+)</name>
        <dbReference type="ChEBI" id="CHEBI:18420"/>
        <label>1</label>
    </ligand>
</feature>
<dbReference type="NCBIfam" id="TIGR00052">
    <property type="entry name" value="nudix-type nucleoside diphosphatase, YffH/AdpP family"/>
    <property type="match status" value="1"/>
</dbReference>
<evidence type="ECO:0000313" key="9">
    <source>
        <dbReference type="Proteomes" id="UP000005713"/>
    </source>
</evidence>
<dbReference type="PROSITE" id="PS00893">
    <property type="entry name" value="NUDIX_BOX"/>
    <property type="match status" value="1"/>
</dbReference>
<dbReference type="InterPro" id="IPR009288">
    <property type="entry name" value="AIG2-like_dom"/>
</dbReference>
<reference evidence="8 9" key="1">
    <citation type="submission" date="2006-06" db="EMBL/GenBank/DDBJ databases">
        <authorList>
            <person name="Moran M.A."/>
            <person name="Ferriera S."/>
            <person name="Johnson J."/>
            <person name="Kravitz S."/>
            <person name="Beeson K."/>
            <person name="Sutton G."/>
            <person name="Rogers Y.-H."/>
            <person name="Friedman R."/>
            <person name="Frazier M."/>
            <person name="Venter J.C."/>
        </authorList>
    </citation>
    <scope>NUCLEOTIDE SEQUENCE [LARGE SCALE GENOMIC DNA]</scope>
    <source>
        <strain evidence="8 9">E-37</strain>
    </source>
</reference>
<proteinExistence type="predicted"/>
<comment type="caution">
    <text evidence="8">The sequence shown here is derived from an EMBL/GenBank/DDBJ whole genome shotgun (WGS) entry which is preliminary data.</text>
</comment>
<evidence type="ECO:0000256" key="4">
    <source>
        <dbReference type="ARBA" id="ARBA00030602"/>
    </source>
</evidence>
<accession>A3K6L1</accession>
<name>A3K6L1_SAGS3</name>